<protein>
    <submittedName>
        <fullName evidence="2">Uncharacterized protein</fullName>
    </submittedName>
</protein>
<proteinExistence type="predicted"/>
<evidence type="ECO:0000313" key="3">
    <source>
        <dbReference type="Proteomes" id="UP000887116"/>
    </source>
</evidence>
<gene>
    <name evidence="2" type="ORF">TNCT_308461</name>
</gene>
<keyword evidence="1" id="KW-0812">Transmembrane</keyword>
<accession>A0A8X6L4L8</accession>
<keyword evidence="3" id="KW-1185">Reference proteome</keyword>
<keyword evidence="1" id="KW-0472">Membrane</keyword>
<organism evidence="2 3">
    <name type="scientific">Trichonephila clavata</name>
    <name type="common">Joro spider</name>
    <name type="synonym">Nephila clavata</name>
    <dbReference type="NCBI Taxonomy" id="2740835"/>
    <lineage>
        <taxon>Eukaryota</taxon>
        <taxon>Metazoa</taxon>
        <taxon>Ecdysozoa</taxon>
        <taxon>Arthropoda</taxon>
        <taxon>Chelicerata</taxon>
        <taxon>Arachnida</taxon>
        <taxon>Araneae</taxon>
        <taxon>Araneomorphae</taxon>
        <taxon>Entelegynae</taxon>
        <taxon>Araneoidea</taxon>
        <taxon>Nephilidae</taxon>
        <taxon>Trichonephila</taxon>
    </lineage>
</organism>
<name>A0A8X6L4L8_TRICU</name>
<sequence>MASVRKRIAWDRRTVHIKALNLANKVAGLISEIHNLEWDIPDLDEDDLTDFLSNDGLHVWRHFLTFAPIWRKNIKYSPKFWVMTAENFESCVYVMMQETIKPQENFEKVHLYSIFALIFVIATWFIEHNTENMMNKVIEVAYRITFRIFNSTPIYGSSW</sequence>
<keyword evidence="1" id="KW-1133">Transmembrane helix</keyword>
<dbReference type="Proteomes" id="UP000887116">
    <property type="component" value="Unassembled WGS sequence"/>
</dbReference>
<dbReference type="AlphaFoldDB" id="A0A8X6L4L8"/>
<comment type="caution">
    <text evidence="2">The sequence shown here is derived from an EMBL/GenBank/DDBJ whole genome shotgun (WGS) entry which is preliminary data.</text>
</comment>
<evidence type="ECO:0000256" key="1">
    <source>
        <dbReference type="SAM" id="Phobius"/>
    </source>
</evidence>
<reference evidence="2" key="1">
    <citation type="submission" date="2020-07" db="EMBL/GenBank/DDBJ databases">
        <title>Multicomponent nature underlies the extraordinary mechanical properties of spider dragline silk.</title>
        <authorList>
            <person name="Kono N."/>
            <person name="Nakamura H."/>
            <person name="Mori M."/>
            <person name="Yoshida Y."/>
            <person name="Ohtoshi R."/>
            <person name="Malay A.D."/>
            <person name="Moran D.A.P."/>
            <person name="Tomita M."/>
            <person name="Numata K."/>
            <person name="Arakawa K."/>
        </authorList>
    </citation>
    <scope>NUCLEOTIDE SEQUENCE</scope>
</reference>
<feature type="transmembrane region" description="Helical" evidence="1">
    <location>
        <begin position="109"/>
        <end position="126"/>
    </location>
</feature>
<dbReference type="EMBL" id="BMAO01024429">
    <property type="protein sequence ID" value="GFQ95316.1"/>
    <property type="molecule type" value="Genomic_DNA"/>
</dbReference>
<evidence type="ECO:0000313" key="2">
    <source>
        <dbReference type="EMBL" id="GFQ95316.1"/>
    </source>
</evidence>